<reference evidence="1 2" key="2">
    <citation type="submission" date="2018-06" db="EMBL/GenBank/DDBJ databases">
        <title>Serratia marcescens genome sequencing and assembly.</title>
        <authorList>
            <person name="Martins R.C.R."/>
            <person name="Perdigao-Neto L.V."/>
            <person name="Costa S.F."/>
            <person name="Levin A.S.S."/>
        </authorList>
    </citation>
    <scope>NUCLEOTIDE SEQUENCE [LARGE SCALE GENOMIC DNA]</scope>
    <source>
        <strain evidence="1 2">1283</strain>
    </source>
</reference>
<dbReference type="EMBL" id="QJQB01000477">
    <property type="protein sequence ID" value="PYA60262.1"/>
    <property type="molecule type" value="Genomic_DNA"/>
</dbReference>
<name>A0ABX5N8J4_SERMA</name>
<evidence type="ECO:0000313" key="1">
    <source>
        <dbReference type="EMBL" id="PYA60262.1"/>
    </source>
</evidence>
<keyword evidence="2" id="KW-1185">Reference proteome</keyword>
<reference evidence="2" key="1">
    <citation type="submission" date="2018-06" db="EMBL/GenBank/DDBJ databases">
        <title>Serratia marcescens genome sequencing and assembly.</title>
        <authorList>
            <person name="Martins R.C."/>
            <person name="Perdigao-Neto L.V."/>
            <person name="Costa S.F."/>
            <person name="Levin A.S.S."/>
        </authorList>
    </citation>
    <scope>NUCLEOTIDE SEQUENCE [LARGE SCALE GENOMIC DNA]</scope>
    <source>
        <strain evidence="2">1283</strain>
    </source>
</reference>
<proteinExistence type="predicted"/>
<evidence type="ECO:0000313" key="2">
    <source>
        <dbReference type="Proteomes" id="UP000247823"/>
    </source>
</evidence>
<protein>
    <submittedName>
        <fullName evidence="1">Uncharacterized protein</fullName>
    </submittedName>
</protein>
<organism evidence="1 2">
    <name type="scientific">Serratia marcescens</name>
    <dbReference type="NCBI Taxonomy" id="615"/>
    <lineage>
        <taxon>Bacteria</taxon>
        <taxon>Pseudomonadati</taxon>
        <taxon>Pseudomonadota</taxon>
        <taxon>Gammaproteobacteria</taxon>
        <taxon>Enterobacterales</taxon>
        <taxon>Yersiniaceae</taxon>
        <taxon>Serratia</taxon>
    </lineage>
</organism>
<accession>A0ABX5N8J4</accession>
<gene>
    <name evidence="1" type="ORF">DMW51_21030</name>
</gene>
<sequence length="96" mass="10204">MPGRSGGTVVRGGLGRECQHPFNIQQQGLYADVVLYHTLFAQAGLLGRLVITGPRGVQHGDNPLPVTQMILTTKLPAAADTLTLKEQLRLAAALFG</sequence>
<dbReference type="Proteomes" id="UP000247823">
    <property type="component" value="Unassembled WGS sequence"/>
</dbReference>
<comment type="caution">
    <text evidence="1">The sequence shown here is derived from an EMBL/GenBank/DDBJ whole genome shotgun (WGS) entry which is preliminary data.</text>
</comment>